<dbReference type="CDD" id="cd01651">
    <property type="entry name" value="RT_G2_intron"/>
    <property type="match status" value="1"/>
</dbReference>
<dbReference type="PANTHER" id="PTHR34047:SF3">
    <property type="entry name" value="BLR2052 PROTEIN"/>
    <property type="match status" value="1"/>
</dbReference>
<dbReference type="PROSITE" id="PS50878">
    <property type="entry name" value="RT_POL"/>
    <property type="match status" value="1"/>
</dbReference>
<evidence type="ECO:0000313" key="3">
    <source>
        <dbReference type="EMBL" id="MQO09455.1"/>
    </source>
</evidence>
<dbReference type="EMBL" id="VZBP01000079">
    <property type="protein sequence ID" value="MQO09455.1"/>
    <property type="molecule type" value="Genomic_DNA"/>
</dbReference>
<comment type="similarity">
    <text evidence="1">Belongs to the bacterial reverse transcriptase family.</text>
</comment>
<dbReference type="SUPFAM" id="SSF56672">
    <property type="entry name" value="DNA/RNA polymerases"/>
    <property type="match status" value="1"/>
</dbReference>
<evidence type="ECO:0000259" key="2">
    <source>
        <dbReference type="PROSITE" id="PS50878"/>
    </source>
</evidence>
<feature type="domain" description="Reverse transcriptase" evidence="2">
    <location>
        <begin position="1"/>
        <end position="110"/>
    </location>
</feature>
<dbReference type="Proteomes" id="UP000405805">
    <property type="component" value="Unassembled WGS sequence"/>
</dbReference>
<dbReference type="Pfam" id="PF00078">
    <property type="entry name" value="RVT_1"/>
    <property type="match status" value="1"/>
</dbReference>
<accession>A0AA91A1Z9</accession>
<dbReference type="PANTHER" id="PTHR34047">
    <property type="entry name" value="NUCLEAR INTRON MATURASE 1, MITOCHONDRIAL-RELATED"/>
    <property type="match status" value="1"/>
</dbReference>
<evidence type="ECO:0000256" key="1">
    <source>
        <dbReference type="ARBA" id="ARBA00034120"/>
    </source>
</evidence>
<sequence length="141" mass="16369">YQTLKGEVIERTMGVPQGSVIGPVLANLFLHYVFDEWMSRNYPTIPFERYADDTICHCVSEKQAQFLKAVLMKRFEECGLKLNEEKTKIVYCKDSNRRGDQAAIPEGVCQAPPHRSSLYQLASLLLFFLHFTDLYPFYTEY</sequence>
<feature type="non-terminal residue" evidence="3">
    <location>
        <position position="1"/>
    </location>
</feature>
<dbReference type="InterPro" id="IPR000477">
    <property type="entry name" value="RT_dom"/>
</dbReference>
<protein>
    <recommendedName>
        <fullName evidence="2">Reverse transcriptase domain-containing protein</fullName>
    </recommendedName>
</protein>
<dbReference type="InterPro" id="IPR043502">
    <property type="entry name" value="DNA/RNA_pol_sf"/>
</dbReference>
<evidence type="ECO:0000313" key="4">
    <source>
        <dbReference type="Proteomes" id="UP000405805"/>
    </source>
</evidence>
<name>A0AA91A1Z9_9BACT</name>
<gene>
    <name evidence="3" type="ORF">F7D57_06920</name>
</gene>
<reference evidence="4" key="1">
    <citation type="submission" date="2019-09" db="EMBL/GenBank/DDBJ databases">
        <title>Distinct polysaccharide growth profiles of human intestinal Prevotella copri isolates.</title>
        <authorList>
            <person name="Fehlner-Peach H."/>
            <person name="Magnabosco C."/>
            <person name="Raghavan V."/>
            <person name="Scher J.U."/>
            <person name="Tett A."/>
            <person name="Cox L.M."/>
            <person name="Gottsegen C."/>
            <person name="Watters A."/>
            <person name="Wiltshire- Gordon J.D."/>
            <person name="Segata N."/>
            <person name="Bonneau R."/>
            <person name="Littman D.R."/>
        </authorList>
    </citation>
    <scope>NUCLEOTIDE SEQUENCE [LARGE SCALE GENOMIC DNA]</scope>
    <source>
        <strain evidence="4">iA624</strain>
    </source>
</reference>
<dbReference type="InterPro" id="IPR051083">
    <property type="entry name" value="GrpII_Intron_Splice-Mob/Def"/>
</dbReference>
<organism evidence="3 4">
    <name type="scientific">Segatella copri</name>
    <dbReference type="NCBI Taxonomy" id="165179"/>
    <lineage>
        <taxon>Bacteria</taxon>
        <taxon>Pseudomonadati</taxon>
        <taxon>Bacteroidota</taxon>
        <taxon>Bacteroidia</taxon>
        <taxon>Bacteroidales</taxon>
        <taxon>Prevotellaceae</taxon>
        <taxon>Segatella</taxon>
    </lineage>
</organism>
<dbReference type="AlphaFoldDB" id="A0AA91A1Z9"/>
<proteinExistence type="inferred from homology"/>
<comment type="caution">
    <text evidence="3">The sequence shown here is derived from an EMBL/GenBank/DDBJ whole genome shotgun (WGS) entry which is preliminary data.</text>
</comment>